<dbReference type="Pfam" id="PF02517">
    <property type="entry name" value="Rce1-like"/>
    <property type="match status" value="1"/>
</dbReference>
<keyword evidence="2" id="KW-1133">Transmembrane helix</keyword>
<dbReference type="OMA" id="ATIMPIR"/>
<dbReference type="InterPro" id="IPR003675">
    <property type="entry name" value="Rce1/LyrA-like_dom"/>
</dbReference>
<feature type="transmembrane region" description="Helical" evidence="2">
    <location>
        <begin position="140"/>
        <end position="158"/>
    </location>
</feature>
<dbReference type="AlphaFoldDB" id="M1VKX6"/>
<evidence type="ECO:0000313" key="5">
    <source>
        <dbReference type="Proteomes" id="UP000007014"/>
    </source>
</evidence>
<dbReference type="eggNOG" id="ENOG502QR9S">
    <property type="taxonomic scope" value="Eukaryota"/>
</dbReference>
<sequence>MMQGRIGFSFCPNWQQGVNEAVALRCARRALPTDHRSTLCNRGTLRHKRRCYGVLPVKRGAARRLLWCSSSSESAYEDSAQSLRKGAEVARTSPAHAASGSVTPAKPSSASNSIWQPDYSTERPDWAPAWLPAFVYRMPALVQVVVVLAFYAFHLLVLSRHSWAPPGAFQPLLRKIVLAAPHTASFADPLDKPNAKAAAEALEAIASGKEPVTVGYDSIAGLVLILVILWFRWMARKRNPQRYTVLPPLIRPMPSRGLPWELPKTARSKIGMTTLMLLGAYLLSGYGAVVCEQVLLFLSVIGLPLTVPTLRALKVLLGHLMWVFMGVKILGNNLKPFFPPRGKWMRARVHSNWCWWAIGVYYVSSLLFNIADFVNQFIVPQNILNEESVVSKLIHPENQDGIAMAIGSIGPCITAPVFEEVLYRGYLLPAIACFMPVWLAIPVSSVLFAAHHLNLGGMLPLSVLGWAWAYTYVMSGNLFVCAFTHGLWNSRVFLSSLLGFD</sequence>
<dbReference type="KEGG" id="cme:CYME_CMQ405C"/>
<reference evidence="4 5" key="1">
    <citation type="journal article" date="2004" name="Nature">
        <title>Genome sequence of the ultrasmall unicellular red alga Cyanidioschyzon merolae 10D.</title>
        <authorList>
            <person name="Matsuzaki M."/>
            <person name="Misumi O."/>
            <person name="Shin-i T."/>
            <person name="Maruyama S."/>
            <person name="Takahara M."/>
            <person name="Miyagishima S."/>
            <person name="Mori T."/>
            <person name="Nishida K."/>
            <person name="Yagisawa F."/>
            <person name="Nishida K."/>
            <person name="Yoshida Y."/>
            <person name="Nishimura Y."/>
            <person name="Nakao S."/>
            <person name="Kobayashi T."/>
            <person name="Momoyama Y."/>
            <person name="Higashiyama T."/>
            <person name="Minoda A."/>
            <person name="Sano M."/>
            <person name="Nomoto H."/>
            <person name="Oishi K."/>
            <person name="Hayashi H."/>
            <person name="Ohta F."/>
            <person name="Nishizaka S."/>
            <person name="Haga S."/>
            <person name="Miura S."/>
            <person name="Morishita T."/>
            <person name="Kabeya Y."/>
            <person name="Terasawa K."/>
            <person name="Suzuki Y."/>
            <person name="Ishii Y."/>
            <person name="Asakawa S."/>
            <person name="Takano H."/>
            <person name="Ohta N."/>
            <person name="Kuroiwa H."/>
            <person name="Tanaka K."/>
            <person name="Shimizu N."/>
            <person name="Sugano S."/>
            <person name="Sato N."/>
            <person name="Nozaki H."/>
            <person name="Ogasawara N."/>
            <person name="Kohara Y."/>
            <person name="Kuroiwa T."/>
        </authorList>
    </citation>
    <scope>NUCLEOTIDE SEQUENCE [LARGE SCALE GENOMIC DNA]</scope>
    <source>
        <strain evidence="4 5">10D</strain>
    </source>
</reference>
<name>M1VKX6_CYAM1</name>
<proteinExistence type="predicted"/>
<evidence type="ECO:0000313" key="4">
    <source>
        <dbReference type="EMBL" id="BAM82248.1"/>
    </source>
</evidence>
<evidence type="ECO:0000259" key="3">
    <source>
        <dbReference type="Pfam" id="PF02517"/>
    </source>
</evidence>
<keyword evidence="2" id="KW-0472">Membrane</keyword>
<gene>
    <name evidence="4" type="ORF">CYME_CMQ405C</name>
</gene>
<feature type="transmembrane region" description="Helical" evidence="2">
    <location>
        <begin position="426"/>
        <end position="451"/>
    </location>
</feature>
<feature type="transmembrane region" description="Helical" evidence="2">
    <location>
        <begin position="352"/>
        <end position="371"/>
    </location>
</feature>
<feature type="transmembrane region" description="Helical" evidence="2">
    <location>
        <begin position="312"/>
        <end position="331"/>
    </location>
</feature>
<protein>
    <recommendedName>
        <fullName evidence="3">CAAX prenyl protease 2/Lysostaphin resistance protein A-like domain-containing protein</fullName>
    </recommendedName>
</protein>
<dbReference type="RefSeq" id="XP_005538284.1">
    <property type="nucleotide sequence ID" value="XM_005538227.1"/>
</dbReference>
<feature type="transmembrane region" description="Helical" evidence="2">
    <location>
        <begin position="463"/>
        <end position="488"/>
    </location>
</feature>
<reference evidence="4 5" key="2">
    <citation type="journal article" date="2007" name="BMC Biol.">
        <title>A 100%-complete sequence reveals unusually simple genomic features in the hot-spring red alga Cyanidioschyzon merolae.</title>
        <authorList>
            <person name="Nozaki H."/>
            <person name="Takano H."/>
            <person name="Misumi O."/>
            <person name="Terasawa K."/>
            <person name="Matsuzaki M."/>
            <person name="Maruyama S."/>
            <person name="Nishida K."/>
            <person name="Yagisawa F."/>
            <person name="Yoshida Y."/>
            <person name="Fujiwara T."/>
            <person name="Takio S."/>
            <person name="Tamura K."/>
            <person name="Chung S.J."/>
            <person name="Nakamura S."/>
            <person name="Kuroiwa H."/>
            <person name="Tanaka K."/>
            <person name="Sato N."/>
            <person name="Kuroiwa T."/>
        </authorList>
    </citation>
    <scope>NUCLEOTIDE SEQUENCE [LARGE SCALE GENOMIC DNA]</scope>
    <source>
        <strain evidence="4 5">10D</strain>
    </source>
</reference>
<dbReference type="HOGENOM" id="CLU_544423_0_0_1"/>
<dbReference type="STRING" id="280699.M1VKX6"/>
<dbReference type="PANTHER" id="PTHR43592:SF15">
    <property type="entry name" value="CAAX AMINO TERMINAL PROTEASE FAMILY PROTEIN"/>
    <property type="match status" value="1"/>
</dbReference>
<feature type="transmembrane region" description="Helical" evidence="2">
    <location>
        <begin position="275"/>
        <end position="300"/>
    </location>
</feature>
<organism evidence="4 5">
    <name type="scientific">Cyanidioschyzon merolae (strain NIES-3377 / 10D)</name>
    <name type="common">Unicellular red alga</name>
    <dbReference type="NCBI Taxonomy" id="280699"/>
    <lineage>
        <taxon>Eukaryota</taxon>
        <taxon>Rhodophyta</taxon>
        <taxon>Bangiophyceae</taxon>
        <taxon>Cyanidiales</taxon>
        <taxon>Cyanidiaceae</taxon>
        <taxon>Cyanidioschyzon</taxon>
    </lineage>
</organism>
<dbReference type="GO" id="GO:0080120">
    <property type="term" value="P:CAAX-box protein maturation"/>
    <property type="evidence" value="ECO:0007669"/>
    <property type="project" value="UniProtKB-ARBA"/>
</dbReference>
<dbReference type="OrthoDB" id="361580at2759"/>
<feature type="compositionally biased region" description="Polar residues" evidence="1">
    <location>
        <begin position="100"/>
        <end position="114"/>
    </location>
</feature>
<dbReference type="GeneID" id="16996432"/>
<dbReference type="PANTHER" id="PTHR43592">
    <property type="entry name" value="CAAX AMINO TERMINAL PROTEASE"/>
    <property type="match status" value="1"/>
</dbReference>
<dbReference type="Gramene" id="CMQ405CT">
    <property type="protein sequence ID" value="CMQ405CT"/>
    <property type="gene ID" value="CMQ405C"/>
</dbReference>
<dbReference type="EMBL" id="AP006499">
    <property type="protein sequence ID" value="BAM82248.1"/>
    <property type="molecule type" value="Genomic_DNA"/>
</dbReference>
<feature type="transmembrane region" description="Helical" evidence="2">
    <location>
        <begin position="214"/>
        <end position="233"/>
    </location>
</feature>
<accession>M1VKX6</accession>
<keyword evidence="2" id="KW-0812">Transmembrane</keyword>
<dbReference type="GO" id="GO:0004175">
    <property type="term" value="F:endopeptidase activity"/>
    <property type="evidence" value="ECO:0007669"/>
    <property type="project" value="UniProtKB-ARBA"/>
</dbReference>
<evidence type="ECO:0000256" key="2">
    <source>
        <dbReference type="SAM" id="Phobius"/>
    </source>
</evidence>
<keyword evidence="5" id="KW-1185">Reference proteome</keyword>
<evidence type="ECO:0000256" key="1">
    <source>
        <dbReference type="SAM" id="MobiDB-lite"/>
    </source>
</evidence>
<feature type="domain" description="CAAX prenyl protease 2/Lysostaphin resistance protein A-like" evidence="3">
    <location>
        <begin position="408"/>
        <end position="490"/>
    </location>
</feature>
<feature type="region of interest" description="Disordered" evidence="1">
    <location>
        <begin position="87"/>
        <end position="114"/>
    </location>
</feature>
<dbReference type="Proteomes" id="UP000007014">
    <property type="component" value="Chromosome 17"/>
</dbReference>